<dbReference type="EMBL" id="CM042011">
    <property type="protein sequence ID" value="KAI3764770.1"/>
    <property type="molecule type" value="Genomic_DNA"/>
</dbReference>
<reference evidence="1 2" key="2">
    <citation type="journal article" date="2022" name="Mol. Ecol. Resour.">
        <title>The genomes of chicory, endive, great burdock and yacon provide insights into Asteraceae paleo-polyploidization history and plant inulin production.</title>
        <authorList>
            <person name="Fan W."/>
            <person name="Wang S."/>
            <person name="Wang H."/>
            <person name="Wang A."/>
            <person name="Jiang F."/>
            <person name="Liu H."/>
            <person name="Zhao H."/>
            <person name="Xu D."/>
            <person name="Zhang Y."/>
        </authorList>
    </citation>
    <scope>NUCLEOTIDE SEQUENCE [LARGE SCALE GENOMIC DNA]</scope>
    <source>
        <strain evidence="2">cv. Punajuju</strain>
        <tissue evidence="1">Leaves</tissue>
    </source>
</reference>
<reference evidence="2" key="1">
    <citation type="journal article" date="2022" name="Mol. Ecol. Resour.">
        <title>The genomes of chicory, endive, great burdock and yacon provide insights into Asteraceae palaeo-polyploidization history and plant inulin production.</title>
        <authorList>
            <person name="Fan W."/>
            <person name="Wang S."/>
            <person name="Wang H."/>
            <person name="Wang A."/>
            <person name="Jiang F."/>
            <person name="Liu H."/>
            <person name="Zhao H."/>
            <person name="Xu D."/>
            <person name="Zhang Y."/>
        </authorList>
    </citation>
    <scope>NUCLEOTIDE SEQUENCE [LARGE SCALE GENOMIC DNA]</scope>
    <source>
        <strain evidence="2">cv. Punajuju</strain>
    </source>
</reference>
<name>A0ACB9F1E2_CICIN</name>
<evidence type="ECO:0000313" key="1">
    <source>
        <dbReference type="EMBL" id="KAI3764770.1"/>
    </source>
</evidence>
<organism evidence="1 2">
    <name type="scientific">Cichorium intybus</name>
    <name type="common">Chicory</name>
    <dbReference type="NCBI Taxonomy" id="13427"/>
    <lineage>
        <taxon>Eukaryota</taxon>
        <taxon>Viridiplantae</taxon>
        <taxon>Streptophyta</taxon>
        <taxon>Embryophyta</taxon>
        <taxon>Tracheophyta</taxon>
        <taxon>Spermatophyta</taxon>
        <taxon>Magnoliopsida</taxon>
        <taxon>eudicotyledons</taxon>
        <taxon>Gunneridae</taxon>
        <taxon>Pentapetalae</taxon>
        <taxon>asterids</taxon>
        <taxon>campanulids</taxon>
        <taxon>Asterales</taxon>
        <taxon>Asteraceae</taxon>
        <taxon>Cichorioideae</taxon>
        <taxon>Cichorieae</taxon>
        <taxon>Cichoriinae</taxon>
        <taxon>Cichorium</taxon>
    </lineage>
</organism>
<proteinExistence type="predicted"/>
<gene>
    <name evidence="1" type="ORF">L2E82_14786</name>
</gene>
<accession>A0ACB9F1E2</accession>
<keyword evidence="2" id="KW-1185">Reference proteome</keyword>
<sequence>MTTYWLTFEISEGFEAKSAPPLSSLALCYSSTPTGYCCLFRFHLRREEMLQIIFVFGDHIRKGAAPNDVQIAKMLLEANMFCLTR</sequence>
<comment type="caution">
    <text evidence="1">The sequence shown here is derived from an EMBL/GenBank/DDBJ whole genome shotgun (WGS) entry which is preliminary data.</text>
</comment>
<dbReference type="Proteomes" id="UP001055811">
    <property type="component" value="Linkage Group LG03"/>
</dbReference>
<evidence type="ECO:0000313" key="2">
    <source>
        <dbReference type="Proteomes" id="UP001055811"/>
    </source>
</evidence>
<protein>
    <submittedName>
        <fullName evidence="1">Uncharacterized protein</fullName>
    </submittedName>
</protein>